<dbReference type="InterPro" id="IPR008258">
    <property type="entry name" value="Transglycosylase_SLT_dom_1"/>
</dbReference>
<evidence type="ECO:0000256" key="1">
    <source>
        <dbReference type="ARBA" id="ARBA00007734"/>
    </source>
</evidence>
<comment type="similarity">
    <text evidence="2">Belongs to the virb1 family.</text>
</comment>
<gene>
    <name evidence="5" type="ORF">CP98_01966</name>
</gene>
<evidence type="ECO:0000256" key="3">
    <source>
        <dbReference type="SAM" id="MobiDB-lite"/>
    </source>
</evidence>
<dbReference type="PANTHER" id="PTHR37423">
    <property type="entry name" value="SOLUBLE LYTIC MUREIN TRANSGLYCOSYLASE-RELATED"/>
    <property type="match status" value="1"/>
</dbReference>
<dbReference type="PATRIC" id="fig|13690.10.peg.2023"/>
<dbReference type="eggNOG" id="COG0741">
    <property type="taxonomic scope" value="Bacteria"/>
</dbReference>
<feature type="domain" description="Transglycosylase SLT" evidence="4">
    <location>
        <begin position="58"/>
        <end position="163"/>
    </location>
</feature>
<protein>
    <submittedName>
        <fullName evidence="5">Lytic transglycosylase</fullName>
    </submittedName>
</protein>
<evidence type="ECO:0000259" key="4">
    <source>
        <dbReference type="Pfam" id="PF01464"/>
    </source>
</evidence>
<dbReference type="Gene3D" id="1.10.530.10">
    <property type="match status" value="1"/>
</dbReference>
<proteinExistence type="inferred from homology"/>
<accession>A0A084ENA3</accession>
<dbReference type="EMBL" id="JGVR01000009">
    <property type="protein sequence ID" value="KEZ19445.1"/>
    <property type="molecule type" value="Genomic_DNA"/>
</dbReference>
<dbReference type="RefSeq" id="WP_080727207.1">
    <property type="nucleotide sequence ID" value="NZ_JGVR01000009.1"/>
</dbReference>
<comment type="similarity">
    <text evidence="1">Belongs to the transglycosylase Slt family.</text>
</comment>
<name>A0A084ENA3_SPHYA</name>
<evidence type="ECO:0000313" key="6">
    <source>
        <dbReference type="Proteomes" id="UP000028534"/>
    </source>
</evidence>
<sequence length="269" mass="27670">MHARPPSRCHRRAIRLAAASVIVGSTSFLFPVIALLAPGAAAAQVTSVAAHPYAPHVAEAAQRFGIPEAWIWAVMRVESNGDAGATSPVGAMGLMQIMPATWATLTARYGLGANVWDVRANILGGAAYLREMVDRYGDLPSALAAYNAGPGRVDDWRARGRSLPAETIAYVAKIAPMVGTSGIAAPAGLPAGSRMPIASTAPSWRSATLFVLRGDGEPDSDNAASGTAPPAPTERLVSAPSASPAMRSSRTSIPAPHGLFAPVSGSSEQ</sequence>
<evidence type="ECO:0000313" key="5">
    <source>
        <dbReference type="EMBL" id="KEZ19445.1"/>
    </source>
</evidence>
<dbReference type="InterPro" id="IPR023346">
    <property type="entry name" value="Lysozyme-like_dom_sf"/>
</dbReference>
<dbReference type="CDD" id="cd00254">
    <property type="entry name" value="LT-like"/>
    <property type="match status" value="1"/>
</dbReference>
<feature type="region of interest" description="Disordered" evidence="3">
    <location>
        <begin position="215"/>
        <end position="269"/>
    </location>
</feature>
<comment type="caution">
    <text evidence="5">The sequence shown here is derived from an EMBL/GenBank/DDBJ whole genome shotgun (WGS) entry which is preliminary data.</text>
</comment>
<dbReference type="Proteomes" id="UP000028534">
    <property type="component" value="Unassembled WGS sequence"/>
</dbReference>
<reference evidence="5 6" key="1">
    <citation type="submission" date="2014-03" db="EMBL/GenBank/DDBJ databases">
        <title>Genome sequence of Sphingobium yanoikuyae B1.</title>
        <authorList>
            <person name="Gan H.M."/>
            <person name="Gan H.Y."/>
            <person name="Savka M.A."/>
        </authorList>
    </citation>
    <scope>NUCLEOTIDE SEQUENCE [LARGE SCALE GENOMIC DNA]</scope>
    <source>
        <strain evidence="5 6">B1</strain>
    </source>
</reference>
<feature type="compositionally biased region" description="Low complexity" evidence="3">
    <location>
        <begin position="238"/>
        <end position="252"/>
    </location>
</feature>
<dbReference type="PANTHER" id="PTHR37423:SF2">
    <property type="entry name" value="MEMBRANE-BOUND LYTIC MUREIN TRANSGLYCOSYLASE C"/>
    <property type="match status" value="1"/>
</dbReference>
<dbReference type="AlphaFoldDB" id="A0A084ENA3"/>
<dbReference type="SUPFAM" id="SSF53955">
    <property type="entry name" value="Lysozyme-like"/>
    <property type="match status" value="1"/>
</dbReference>
<organism evidence="5 6">
    <name type="scientific">Sphingobium yanoikuyae</name>
    <name type="common">Sphingomonas yanoikuyae</name>
    <dbReference type="NCBI Taxonomy" id="13690"/>
    <lineage>
        <taxon>Bacteria</taxon>
        <taxon>Pseudomonadati</taxon>
        <taxon>Pseudomonadota</taxon>
        <taxon>Alphaproteobacteria</taxon>
        <taxon>Sphingomonadales</taxon>
        <taxon>Sphingomonadaceae</taxon>
        <taxon>Sphingobium</taxon>
    </lineage>
</organism>
<evidence type="ECO:0000256" key="2">
    <source>
        <dbReference type="ARBA" id="ARBA00009387"/>
    </source>
</evidence>
<dbReference type="Pfam" id="PF01464">
    <property type="entry name" value="SLT"/>
    <property type="match status" value="1"/>
</dbReference>